<name>A0ABU5DJU7_9BURK</name>
<accession>A0ABU5DJU7</accession>
<evidence type="ECO:0000256" key="1">
    <source>
        <dbReference type="SAM" id="Phobius"/>
    </source>
</evidence>
<sequence length="217" mass="24328">MSDKQDVSPEEKKVEFRRELILLITGAAIALSSALITSLTQAHFQQAQAKADRQLKLLNEMSKSLGEHYATALLNQKMLRASLADIQATLDSGNFATNKQIDDLNRFNDASDAALRNLVNVLPGWEIQIKAVFPGAEEAPDDDSYVDLSKIDMLALKEIMELRRQVEATSDINRRISLLKIVCEKMDKPNAEAEKTLQDDLTKMYSRLTKLAHEVNK</sequence>
<protein>
    <submittedName>
        <fullName evidence="2">Uncharacterized protein</fullName>
    </submittedName>
</protein>
<organism evidence="2 3">
    <name type="scientific">Roseateles agri</name>
    <dbReference type="NCBI Taxonomy" id="3098619"/>
    <lineage>
        <taxon>Bacteria</taxon>
        <taxon>Pseudomonadati</taxon>
        <taxon>Pseudomonadota</taxon>
        <taxon>Betaproteobacteria</taxon>
        <taxon>Burkholderiales</taxon>
        <taxon>Sphaerotilaceae</taxon>
        <taxon>Roseateles</taxon>
    </lineage>
</organism>
<gene>
    <name evidence="2" type="ORF">SNE35_18810</name>
</gene>
<keyword evidence="3" id="KW-1185">Reference proteome</keyword>
<dbReference type="Proteomes" id="UP001285263">
    <property type="component" value="Unassembled WGS sequence"/>
</dbReference>
<proteinExistence type="predicted"/>
<evidence type="ECO:0000313" key="3">
    <source>
        <dbReference type="Proteomes" id="UP001285263"/>
    </source>
</evidence>
<keyword evidence="1" id="KW-0812">Transmembrane</keyword>
<keyword evidence="1" id="KW-1133">Transmembrane helix</keyword>
<keyword evidence="1" id="KW-0472">Membrane</keyword>
<evidence type="ECO:0000313" key="2">
    <source>
        <dbReference type="EMBL" id="MDY0746572.1"/>
    </source>
</evidence>
<dbReference type="EMBL" id="JAXCLA010000006">
    <property type="protein sequence ID" value="MDY0746572.1"/>
    <property type="molecule type" value="Genomic_DNA"/>
</dbReference>
<reference evidence="2 3" key="1">
    <citation type="submission" date="2023-11" db="EMBL/GenBank/DDBJ databases">
        <title>Paucibacter sp. nov., isolated from fresh soil in Korea.</title>
        <authorList>
            <person name="Le N.T.T."/>
        </authorList>
    </citation>
    <scope>NUCLEOTIDE SEQUENCE [LARGE SCALE GENOMIC DNA]</scope>
    <source>
        <strain evidence="2 3">R3-3</strain>
    </source>
</reference>
<feature type="transmembrane region" description="Helical" evidence="1">
    <location>
        <begin position="20"/>
        <end position="39"/>
    </location>
</feature>
<dbReference type="RefSeq" id="WP_320424516.1">
    <property type="nucleotide sequence ID" value="NZ_JAXCLA010000006.1"/>
</dbReference>
<comment type="caution">
    <text evidence="2">The sequence shown here is derived from an EMBL/GenBank/DDBJ whole genome shotgun (WGS) entry which is preliminary data.</text>
</comment>